<evidence type="ECO:0000313" key="2">
    <source>
        <dbReference type="EMBL" id="GAI88312.1"/>
    </source>
</evidence>
<proteinExistence type="predicted"/>
<sequence length="51" mass="6033">MKIPKEEEKLPKPSQKPIEDKTKAAKIEPKVQKEKEEPSYYYDPTNKIDPF</sequence>
<gene>
    <name evidence="2" type="ORF">S12H4_37761</name>
</gene>
<dbReference type="AlphaFoldDB" id="X1S5J1"/>
<feature type="compositionally biased region" description="Basic and acidic residues" evidence="1">
    <location>
        <begin position="1"/>
        <end position="38"/>
    </location>
</feature>
<protein>
    <submittedName>
        <fullName evidence="2">Uncharacterized protein</fullName>
    </submittedName>
</protein>
<comment type="caution">
    <text evidence="2">The sequence shown here is derived from an EMBL/GenBank/DDBJ whole genome shotgun (WGS) entry which is preliminary data.</text>
</comment>
<feature type="region of interest" description="Disordered" evidence="1">
    <location>
        <begin position="1"/>
        <end position="51"/>
    </location>
</feature>
<feature type="non-terminal residue" evidence="2">
    <location>
        <position position="51"/>
    </location>
</feature>
<evidence type="ECO:0000256" key="1">
    <source>
        <dbReference type="SAM" id="MobiDB-lite"/>
    </source>
</evidence>
<name>X1S5J1_9ZZZZ</name>
<accession>X1S5J1</accession>
<organism evidence="2">
    <name type="scientific">marine sediment metagenome</name>
    <dbReference type="NCBI Taxonomy" id="412755"/>
    <lineage>
        <taxon>unclassified sequences</taxon>
        <taxon>metagenomes</taxon>
        <taxon>ecological metagenomes</taxon>
    </lineage>
</organism>
<dbReference type="EMBL" id="BARW01022668">
    <property type="protein sequence ID" value="GAI88312.1"/>
    <property type="molecule type" value="Genomic_DNA"/>
</dbReference>
<reference evidence="2" key="1">
    <citation type="journal article" date="2014" name="Front. Microbiol.">
        <title>High frequency of phylogenetically diverse reductive dehalogenase-homologous genes in deep subseafloor sedimentary metagenomes.</title>
        <authorList>
            <person name="Kawai M."/>
            <person name="Futagami T."/>
            <person name="Toyoda A."/>
            <person name="Takaki Y."/>
            <person name="Nishi S."/>
            <person name="Hori S."/>
            <person name="Arai W."/>
            <person name="Tsubouchi T."/>
            <person name="Morono Y."/>
            <person name="Uchiyama I."/>
            <person name="Ito T."/>
            <person name="Fujiyama A."/>
            <person name="Inagaki F."/>
            <person name="Takami H."/>
        </authorList>
    </citation>
    <scope>NUCLEOTIDE SEQUENCE</scope>
    <source>
        <strain evidence="2">Expedition CK06-06</strain>
    </source>
</reference>